<dbReference type="Proteomes" id="UP001223390">
    <property type="component" value="Unassembled WGS sequence"/>
</dbReference>
<proteinExistence type="predicted"/>
<feature type="region of interest" description="Disordered" evidence="1">
    <location>
        <begin position="133"/>
        <end position="184"/>
    </location>
</feature>
<dbReference type="RefSeq" id="WP_285340946.1">
    <property type="nucleotide sequence ID" value="NZ_JASITI010000005.1"/>
</dbReference>
<name>A0ABT7GNW8_9ACTN</name>
<keyword evidence="3" id="KW-0732">Signal</keyword>
<sequence length="210" mass="20551">MRRPLPNLPALALAALTLPLLCLVLAMGAAGPAHAHGDTLKVVITGQRDGRVTADVTWENDGDAVEEAVAATVNAVSADGSRTEGPWRLVRDAGRAAGWVTAEALPPGTWKVTVDAGFPSLGHAQNEVAVPAVDPAPSAPAPSAPPSAAPAGPSAPASPASPAAPSSPASPAPAPAGSSGGSGAWWTTAGVAGIALAGAAAGVFLRRSRR</sequence>
<feature type="chain" id="PRO_5045448386" description="Gram-positive cocci surface proteins LPxTG domain-containing protein" evidence="3">
    <location>
        <begin position="36"/>
        <end position="210"/>
    </location>
</feature>
<accession>A0ABT7GNW8</accession>
<keyword evidence="2" id="KW-0812">Transmembrane</keyword>
<gene>
    <name evidence="4" type="ORF">QEZ40_005420</name>
</gene>
<keyword evidence="2" id="KW-1133">Transmembrane helix</keyword>
<keyword evidence="5" id="KW-1185">Reference proteome</keyword>
<keyword evidence="2" id="KW-0472">Membrane</keyword>
<evidence type="ECO:0000256" key="2">
    <source>
        <dbReference type="SAM" id="Phobius"/>
    </source>
</evidence>
<feature type="compositionally biased region" description="Pro residues" evidence="1">
    <location>
        <begin position="137"/>
        <end position="148"/>
    </location>
</feature>
<dbReference type="EMBL" id="JASITI010000005">
    <property type="protein sequence ID" value="MDK9495287.1"/>
    <property type="molecule type" value="Genomic_DNA"/>
</dbReference>
<feature type="signal peptide" evidence="3">
    <location>
        <begin position="1"/>
        <end position="35"/>
    </location>
</feature>
<evidence type="ECO:0000256" key="1">
    <source>
        <dbReference type="SAM" id="MobiDB-lite"/>
    </source>
</evidence>
<feature type="compositionally biased region" description="Low complexity" evidence="1">
    <location>
        <begin position="149"/>
        <end position="167"/>
    </location>
</feature>
<reference evidence="4 5" key="1">
    <citation type="submission" date="2023-05" db="EMBL/GenBank/DDBJ databases">
        <title>Sequencing and Assembly of Streptomyces sp. NP73.</title>
        <authorList>
            <person name="Konwar A.N."/>
            <person name="Saikia K."/>
            <person name="Thakur D."/>
        </authorList>
    </citation>
    <scope>NUCLEOTIDE SEQUENCE [LARGE SCALE GENOMIC DNA]</scope>
    <source>
        <strain evidence="4 5">NP73</strain>
    </source>
</reference>
<feature type="transmembrane region" description="Helical" evidence="2">
    <location>
        <begin position="183"/>
        <end position="205"/>
    </location>
</feature>
<evidence type="ECO:0008006" key="6">
    <source>
        <dbReference type="Google" id="ProtNLM"/>
    </source>
</evidence>
<comment type="caution">
    <text evidence="4">The sequence shown here is derived from an EMBL/GenBank/DDBJ whole genome shotgun (WGS) entry which is preliminary data.</text>
</comment>
<organism evidence="4 5">
    <name type="scientific">Streptomyces katrae</name>
    <dbReference type="NCBI Taxonomy" id="68223"/>
    <lineage>
        <taxon>Bacteria</taxon>
        <taxon>Bacillati</taxon>
        <taxon>Actinomycetota</taxon>
        <taxon>Actinomycetes</taxon>
        <taxon>Kitasatosporales</taxon>
        <taxon>Streptomycetaceae</taxon>
        <taxon>Streptomyces</taxon>
    </lineage>
</organism>
<evidence type="ECO:0000313" key="5">
    <source>
        <dbReference type="Proteomes" id="UP001223390"/>
    </source>
</evidence>
<evidence type="ECO:0000256" key="3">
    <source>
        <dbReference type="SAM" id="SignalP"/>
    </source>
</evidence>
<protein>
    <recommendedName>
        <fullName evidence="6">Gram-positive cocci surface proteins LPxTG domain-containing protein</fullName>
    </recommendedName>
</protein>
<evidence type="ECO:0000313" key="4">
    <source>
        <dbReference type="EMBL" id="MDK9495287.1"/>
    </source>
</evidence>